<dbReference type="InterPro" id="IPR050135">
    <property type="entry name" value="dGTPase-like"/>
</dbReference>
<dbReference type="InterPro" id="IPR006674">
    <property type="entry name" value="HD_domain"/>
</dbReference>
<evidence type="ECO:0000259" key="3">
    <source>
        <dbReference type="PROSITE" id="PS51831"/>
    </source>
</evidence>
<dbReference type="CDD" id="cd00077">
    <property type="entry name" value="HDc"/>
    <property type="match status" value="1"/>
</dbReference>
<dbReference type="InterPro" id="IPR003607">
    <property type="entry name" value="HD/PDEase_dom"/>
</dbReference>
<dbReference type="HAMAP" id="MF_01212">
    <property type="entry name" value="dGTPase_type2"/>
    <property type="match status" value="1"/>
</dbReference>
<dbReference type="SUPFAM" id="SSF109604">
    <property type="entry name" value="HD-domain/PDEase-like"/>
    <property type="match status" value="1"/>
</dbReference>
<accession>A0ABU9Z7R1</accession>
<organism evidence="4 5">
    <name type="scientific">Methylorubrum rhodesianum</name>
    <dbReference type="NCBI Taxonomy" id="29427"/>
    <lineage>
        <taxon>Bacteria</taxon>
        <taxon>Pseudomonadati</taxon>
        <taxon>Pseudomonadota</taxon>
        <taxon>Alphaproteobacteria</taxon>
        <taxon>Hyphomicrobiales</taxon>
        <taxon>Methylobacteriaceae</taxon>
        <taxon>Methylorubrum</taxon>
    </lineage>
</organism>
<name>A0ABU9Z7R1_9HYPH</name>
<dbReference type="Gene3D" id="1.10.3210.10">
    <property type="entry name" value="Hypothetical protein af1432"/>
    <property type="match status" value="1"/>
</dbReference>
<sequence>MPSLYGDGDHRRLGGAEPELAYRTPFDRDYGRAIHSPSFRRLQGKTQVFPSHESDFFRNRLTHSLEVAQIAEGIAARLNGEDAELRAAGHCIDLRVCATAALLHDVGHPPFGHNGERALDNLMRGHGGFEGNAQSLRIVTRLEKKMQGADGGRHGLNLTARALAAILKYDRPIPSERPPDAKLVKGYYATEADLVRSLKMAVSGPDGREKAEWRTIECSIMDLADDIAYSTFDLEDALKAGFLTPIGILSSKDGLLSVVAEAVRKGLGEAFLAEAGKEINEGVVIAVFTDVFDDLVKAEAGTPSGHALEDLVRWYKASDKIVTSGYIRTKLSSQLVKQAIASVELKVDHEYPMLSRAALTNKARLVVEVIKQYVYHATIYSSRVKVPEFRGYEVVEGIFEALSGHRGNLLMPDDVRDEYDAAAADRGARMRIVCDFVAGMTDRYAIEFYGRLHSDTSQSIFKPI</sequence>
<comment type="caution">
    <text evidence="4">The sequence shown here is derived from an EMBL/GenBank/DDBJ whole genome shotgun (WGS) entry which is preliminary data.</text>
</comment>
<keyword evidence="1 2" id="KW-0378">Hydrolase</keyword>
<dbReference type="PANTHER" id="PTHR11373">
    <property type="entry name" value="DEOXYNUCLEOSIDE TRIPHOSPHATE TRIPHOSPHOHYDROLASE"/>
    <property type="match status" value="1"/>
</dbReference>
<evidence type="ECO:0000313" key="5">
    <source>
        <dbReference type="Proteomes" id="UP001404845"/>
    </source>
</evidence>
<dbReference type="SMART" id="SM00471">
    <property type="entry name" value="HDc"/>
    <property type="match status" value="1"/>
</dbReference>
<protein>
    <recommendedName>
        <fullName evidence="2">Deoxyguanosinetriphosphate triphosphohydrolase-like protein</fullName>
    </recommendedName>
</protein>
<keyword evidence="5" id="KW-1185">Reference proteome</keyword>
<dbReference type="InterPro" id="IPR026875">
    <property type="entry name" value="PHydrolase_assoc_dom"/>
</dbReference>
<proteinExistence type="inferred from homology"/>
<feature type="domain" description="HD" evidence="3">
    <location>
        <begin position="60"/>
        <end position="230"/>
    </location>
</feature>
<dbReference type="Pfam" id="PF01966">
    <property type="entry name" value="HD"/>
    <property type="match status" value="1"/>
</dbReference>
<dbReference type="PROSITE" id="PS51831">
    <property type="entry name" value="HD"/>
    <property type="match status" value="1"/>
</dbReference>
<comment type="similarity">
    <text evidence="2">Belongs to the dGTPase family. Type 2 subfamily.</text>
</comment>
<dbReference type="InterPro" id="IPR006261">
    <property type="entry name" value="dGTPase"/>
</dbReference>
<dbReference type="Gene3D" id="1.10.3550.10">
    <property type="entry name" value="eoxyguanosinetriphosphate triphosphohydrolase domain-like"/>
    <property type="match status" value="1"/>
</dbReference>
<evidence type="ECO:0000256" key="2">
    <source>
        <dbReference type="HAMAP-Rule" id="MF_01212"/>
    </source>
</evidence>
<gene>
    <name evidence="4" type="primary">dgt</name>
    <name evidence="4" type="ORF">PUR21_06410</name>
</gene>
<reference evidence="4 5" key="1">
    <citation type="journal article" date="2023" name="PLoS ONE">
        <title>Complete genome assembly of Hawai'i environmental nontuberculous mycobacteria reveals unexpected co-isolation with methylobacteria.</title>
        <authorList>
            <person name="Hendrix J."/>
            <person name="Epperson L.E."/>
            <person name="Tong E.I."/>
            <person name="Chan Y.L."/>
            <person name="Hasan N.A."/>
            <person name="Dawrs S.N."/>
            <person name="Norton G.J."/>
            <person name="Virdi R."/>
            <person name="Crooks J.L."/>
            <person name="Chan E.D."/>
            <person name="Honda J.R."/>
            <person name="Strong M."/>
        </authorList>
    </citation>
    <scope>NUCLEOTIDE SEQUENCE [LARGE SCALE GENOMIC DNA]</scope>
    <source>
        <strain evidence="4 5">NJH_HI01</strain>
    </source>
</reference>
<dbReference type="RefSeq" id="WP_312034842.1">
    <property type="nucleotide sequence ID" value="NZ_JACWCW010000022.1"/>
</dbReference>
<dbReference type="PANTHER" id="PTHR11373:SF32">
    <property type="entry name" value="DEOXYGUANOSINETRIPHOSPHATE TRIPHOSPHOHYDROLASE"/>
    <property type="match status" value="1"/>
</dbReference>
<dbReference type="InterPro" id="IPR023023">
    <property type="entry name" value="dNTPase_2"/>
</dbReference>
<evidence type="ECO:0000313" key="4">
    <source>
        <dbReference type="EMBL" id="MEN3227280.1"/>
    </source>
</evidence>
<evidence type="ECO:0000256" key="1">
    <source>
        <dbReference type="ARBA" id="ARBA00022801"/>
    </source>
</evidence>
<dbReference type="Pfam" id="PF13286">
    <property type="entry name" value="HD_assoc"/>
    <property type="match status" value="1"/>
</dbReference>
<dbReference type="NCBIfam" id="TIGR01353">
    <property type="entry name" value="dGTP_triPase"/>
    <property type="match status" value="1"/>
</dbReference>
<dbReference type="Proteomes" id="UP001404845">
    <property type="component" value="Unassembled WGS sequence"/>
</dbReference>
<dbReference type="EMBL" id="JAQYXL010000001">
    <property type="protein sequence ID" value="MEN3227280.1"/>
    <property type="molecule type" value="Genomic_DNA"/>
</dbReference>
<dbReference type="InterPro" id="IPR027432">
    <property type="entry name" value="dGTP_triphosphohydrolase_C"/>
</dbReference>